<keyword evidence="2" id="KW-0489">Methyltransferase</keyword>
<evidence type="ECO:0000313" key="7">
    <source>
        <dbReference type="EMBL" id="MBM7557390.1"/>
    </source>
</evidence>
<evidence type="ECO:0000256" key="2">
    <source>
        <dbReference type="ARBA" id="ARBA00022603"/>
    </source>
</evidence>
<comment type="pathway">
    <text evidence="4">Phospholipid metabolism.</text>
</comment>
<evidence type="ECO:0000256" key="3">
    <source>
        <dbReference type="ARBA" id="ARBA00022679"/>
    </source>
</evidence>
<accession>A0A939BMT0</accession>
<dbReference type="RefSeq" id="WP_204702146.1">
    <property type="nucleotide sequence ID" value="NZ_JAFBDQ010000012.1"/>
</dbReference>
<dbReference type="PANTHER" id="PTHR44307:SF2">
    <property type="entry name" value="PHOSPHOETHANOLAMINE METHYLTRANSFERASE ISOFORM X1"/>
    <property type="match status" value="1"/>
</dbReference>
<dbReference type="AlphaFoldDB" id="A0A939BMT0"/>
<comment type="pathway">
    <text evidence="1">Lipid metabolism.</text>
</comment>
<dbReference type="GO" id="GO:0032259">
    <property type="term" value="P:methylation"/>
    <property type="evidence" value="ECO:0007669"/>
    <property type="project" value="UniProtKB-KW"/>
</dbReference>
<dbReference type="InterPro" id="IPR029063">
    <property type="entry name" value="SAM-dependent_MTases_sf"/>
</dbReference>
<keyword evidence="3" id="KW-0808">Transferase</keyword>
<dbReference type="Proteomes" id="UP000774000">
    <property type="component" value="Unassembled WGS sequence"/>
</dbReference>
<dbReference type="EMBL" id="JAFBDQ010000012">
    <property type="protein sequence ID" value="MBM7557390.1"/>
    <property type="molecule type" value="Genomic_DNA"/>
</dbReference>
<dbReference type="Pfam" id="PF08241">
    <property type="entry name" value="Methyltransf_11"/>
    <property type="match status" value="1"/>
</dbReference>
<sequence>MAHKFNPKHKDKLDTKQRRRDLPPEKILEKFNLQTNDTVADVGCGVGYFTIPMAQISDEKVYAFDLSQEMLDEVAVKREEHELHHIKLINTTQEEDYIPDKKIDFMLMSNLIHEVEDKEEFLSNYLRGVKNGGRIAIIDFKKEKIKQGPPLSEKVSKAELYKLLEDKLALKLELVADLNEYQYAIVAKK</sequence>
<evidence type="ECO:0000256" key="1">
    <source>
        <dbReference type="ARBA" id="ARBA00005189"/>
    </source>
</evidence>
<evidence type="ECO:0000256" key="4">
    <source>
        <dbReference type="ARBA" id="ARBA00025707"/>
    </source>
</evidence>
<evidence type="ECO:0000256" key="5">
    <source>
        <dbReference type="SAM" id="MobiDB-lite"/>
    </source>
</evidence>
<dbReference type="Gene3D" id="3.40.50.150">
    <property type="entry name" value="Vaccinia Virus protein VP39"/>
    <property type="match status" value="1"/>
</dbReference>
<dbReference type="InterPro" id="IPR013216">
    <property type="entry name" value="Methyltransf_11"/>
</dbReference>
<name>A0A939BMT0_9FIRM</name>
<feature type="compositionally biased region" description="Basic and acidic residues" evidence="5">
    <location>
        <begin position="11"/>
        <end position="21"/>
    </location>
</feature>
<evidence type="ECO:0000259" key="6">
    <source>
        <dbReference type="Pfam" id="PF08241"/>
    </source>
</evidence>
<proteinExistence type="predicted"/>
<dbReference type="PANTHER" id="PTHR44307">
    <property type="entry name" value="PHOSPHOETHANOLAMINE METHYLTRANSFERASE"/>
    <property type="match status" value="1"/>
</dbReference>
<gene>
    <name evidence="7" type="ORF">JOC47_002256</name>
</gene>
<feature type="domain" description="Methyltransferase type 11" evidence="6">
    <location>
        <begin position="41"/>
        <end position="137"/>
    </location>
</feature>
<feature type="compositionally biased region" description="Basic residues" evidence="5">
    <location>
        <begin position="1"/>
        <end position="10"/>
    </location>
</feature>
<dbReference type="CDD" id="cd02440">
    <property type="entry name" value="AdoMet_MTases"/>
    <property type="match status" value="1"/>
</dbReference>
<protein>
    <submittedName>
        <fullName evidence="7">Ubiquinone/menaquinone biosynthesis C-methylase UbiE</fullName>
    </submittedName>
</protein>
<keyword evidence="7" id="KW-0830">Ubiquinone</keyword>
<dbReference type="SUPFAM" id="SSF53335">
    <property type="entry name" value="S-adenosyl-L-methionine-dependent methyltransferases"/>
    <property type="match status" value="1"/>
</dbReference>
<organism evidence="7 8">
    <name type="scientific">Halanaerobacter jeridensis</name>
    <dbReference type="NCBI Taxonomy" id="706427"/>
    <lineage>
        <taxon>Bacteria</taxon>
        <taxon>Bacillati</taxon>
        <taxon>Bacillota</taxon>
        <taxon>Clostridia</taxon>
        <taxon>Halanaerobiales</taxon>
        <taxon>Halobacteroidaceae</taxon>
        <taxon>Halanaerobacter</taxon>
    </lineage>
</organism>
<keyword evidence="8" id="KW-1185">Reference proteome</keyword>
<reference evidence="7" key="1">
    <citation type="submission" date="2021-01" db="EMBL/GenBank/DDBJ databases">
        <title>Genomic Encyclopedia of Type Strains, Phase IV (KMG-IV): sequencing the most valuable type-strain genomes for metagenomic binning, comparative biology and taxonomic classification.</title>
        <authorList>
            <person name="Goeker M."/>
        </authorList>
    </citation>
    <scope>NUCLEOTIDE SEQUENCE</scope>
    <source>
        <strain evidence="7">DSM 23230</strain>
    </source>
</reference>
<comment type="caution">
    <text evidence="7">The sequence shown here is derived from an EMBL/GenBank/DDBJ whole genome shotgun (WGS) entry which is preliminary data.</text>
</comment>
<dbReference type="GO" id="GO:0008757">
    <property type="term" value="F:S-adenosylmethionine-dependent methyltransferase activity"/>
    <property type="evidence" value="ECO:0007669"/>
    <property type="project" value="InterPro"/>
</dbReference>
<evidence type="ECO:0000313" key="8">
    <source>
        <dbReference type="Proteomes" id="UP000774000"/>
    </source>
</evidence>
<feature type="region of interest" description="Disordered" evidence="5">
    <location>
        <begin position="1"/>
        <end position="21"/>
    </location>
</feature>